<protein>
    <submittedName>
        <fullName evidence="1">Uncharacterized protein</fullName>
    </submittedName>
</protein>
<dbReference type="EMBL" id="LSDL01000145">
    <property type="protein sequence ID" value="KXB74563.1"/>
    <property type="molecule type" value="Genomic_DNA"/>
</dbReference>
<dbReference type="AlphaFoldDB" id="A0A134B3P0"/>
<evidence type="ECO:0000313" key="1">
    <source>
        <dbReference type="EMBL" id="KXB74563.1"/>
    </source>
</evidence>
<gene>
    <name evidence="1" type="ORF">HMPREF1860_02002</name>
</gene>
<dbReference type="STRING" id="419005.HMPREF1860_02002"/>
<proteinExistence type="predicted"/>
<evidence type="ECO:0000313" key="2">
    <source>
        <dbReference type="Proteomes" id="UP000070531"/>
    </source>
</evidence>
<reference evidence="1 2" key="1">
    <citation type="submission" date="2016-01" db="EMBL/GenBank/DDBJ databases">
        <authorList>
            <person name="Oliw E.H."/>
        </authorList>
    </citation>
    <scope>NUCLEOTIDE SEQUENCE [LARGE SCALE GENOMIC DNA]</scope>
    <source>
        <strain evidence="1 2">DNF00307</strain>
    </source>
</reference>
<organism evidence="1">
    <name type="scientific">Prevotella amnii</name>
    <dbReference type="NCBI Taxonomy" id="419005"/>
    <lineage>
        <taxon>Bacteria</taxon>
        <taxon>Pseudomonadati</taxon>
        <taxon>Bacteroidota</taxon>
        <taxon>Bacteroidia</taxon>
        <taxon>Bacteroidales</taxon>
        <taxon>Prevotellaceae</taxon>
        <taxon>Prevotella</taxon>
    </lineage>
</organism>
<dbReference type="RefSeq" id="WP_060933347.1">
    <property type="nucleotide sequence ID" value="NZ_KQ960572.1"/>
</dbReference>
<accession>A0A134B3P0</accession>
<sequence>MSQPIEQQAADTILQNCKEVHIGNKTYHAAPPTLATLISVSRAITYLPHCKLNQDNIVAESLYIARHCEAIANILAILILGAKAYNEPSKTPSTILYRLLHIKPKTKGDVLSYEVINTLTPTELSAIFSQLLQGMQLSDFFALTTFLTEVNLLKPTKVENKTKATAHGL</sequence>
<dbReference type="PATRIC" id="fig|419005.5.peg.2006"/>
<name>A0A134B3P0_9BACT</name>
<dbReference type="Proteomes" id="UP000070531">
    <property type="component" value="Unassembled WGS sequence"/>
</dbReference>
<comment type="caution">
    <text evidence="1">The sequence shown here is derived from an EMBL/GenBank/DDBJ whole genome shotgun (WGS) entry which is preliminary data.</text>
</comment>